<gene>
    <name evidence="2" type="ORF">SPHA_73507</name>
</gene>
<keyword evidence="1" id="KW-1133">Transmembrane helix</keyword>
<accession>A0A812EFD7</accession>
<dbReference type="AlphaFoldDB" id="A0A812EFD7"/>
<evidence type="ECO:0000313" key="2">
    <source>
        <dbReference type="EMBL" id="CAE1323559.1"/>
    </source>
</evidence>
<evidence type="ECO:0000256" key="1">
    <source>
        <dbReference type="SAM" id="Phobius"/>
    </source>
</evidence>
<comment type="caution">
    <text evidence="2">The sequence shown here is derived from an EMBL/GenBank/DDBJ whole genome shotgun (WGS) entry which is preliminary data.</text>
</comment>
<dbReference type="Proteomes" id="UP000597762">
    <property type="component" value="Unassembled WGS sequence"/>
</dbReference>
<keyword evidence="3" id="KW-1185">Reference proteome</keyword>
<sequence length="152" mass="17432">MFFQIFFLISISLSLSFSVSVFLSISFHFSPSQRLSISLSFHFFFFLSPPKSSDLEFIKSIFMSPLSLFHSFFILFAFLFRSLSLSLGLPLWFSRNTLSLSRCLFNRFHFFIISSFSFSLDSPTLSLLPFSHFYSPSPGLIPVFASLSSSFL</sequence>
<keyword evidence="1" id="KW-0472">Membrane</keyword>
<organism evidence="2 3">
    <name type="scientific">Acanthosepion pharaonis</name>
    <name type="common">Pharaoh cuttlefish</name>
    <name type="synonym">Sepia pharaonis</name>
    <dbReference type="NCBI Taxonomy" id="158019"/>
    <lineage>
        <taxon>Eukaryota</taxon>
        <taxon>Metazoa</taxon>
        <taxon>Spiralia</taxon>
        <taxon>Lophotrochozoa</taxon>
        <taxon>Mollusca</taxon>
        <taxon>Cephalopoda</taxon>
        <taxon>Coleoidea</taxon>
        <taxon>Decapodiformes</taxon>
        <taxon>Sepiida</taxon>
        <taxon>Sepiina</taxon>
        <taxon>Sepiidae</taxon>
        <taxon>Acanthosepion</taxon>
    </lineage>
</organism>
<evidence type="ECO:0000313" key="3">
    <source>
        <dbReference type="Proteomes" id="UP000597762"/>
    </source>
</evidence>
<feature type="transmembrane region" description="Helical" evidence="1">
    <location>
        <begin position="6"/>
        <end position="25"/>
    </location>
</feature>
<keyword evidence="1" id="KW-0812">Transmembrane</keyword>
<name>A0A812EFD7_ACAPH</name>
<dbReference type="EMBL" id="CAHIKZ030005380">
    <property type="protein sequence ID" value="CAE1323559.1"/>
    <property type="molecule type" value="Genomic_DNA"/>
</dbReference>
<protein>
    <submittedName>
        <fullName evidence="2">ETV3</fullName>
    </submittedName>
</protein>
<feature type="transmembrane region" description="Helical" evidence="1">
    <location>
        <begin position="68"/>
        <end position="92"/>
    </location>
</feature>
<proteinExistence type="predicted"/>
<reference evidence="2" key="1">
    <citation type="submission" date="2021-01" db="EMBL/GenBank/DDBJ databases">
        <authorList>
            <person name="Li R."/>
            <person name="Bekaert M."/>
        </authorList>
    </citation>
    <scope>NUCLEOTIDE SEQUENCE</scope>
    <source>
        <strain evidence="2">Farmed</strain>
    </source>
</reference>